<dbReference type="VEuPathDB" id="TriTrypDB:C4B63_355g19"/>
<dbReference type="SUPFAM" id="SSF51735">
    <property type="entry name" value="NAD(P)-binding Rossmann-fold domains"/>
    <property type="match status" value="1"/>
</dbReference>
<dbReference type="VEuPathDB" id="TriTrypDB:TCDM_08270"/>
<dbReference type="VEuPathDB" id="TriTrypDB:TcCLB.507609.60"/>
<protein>
    <submittedName>
        <fullName evidence="1">Putative inositol-3-phosphate synthase</fullName>
    </submittedName>
</protein>
<dbReference type="Gene3D" id="3.40.50.720">
    <property type="entry name" value="NAD(P)-binding Rossmann-like Domain"/>
    <property type="match status" value="1"/>
</dbReference>
<evidence type="ECO:0000313" key="2">
    <source>
        <dbReference type="Proteomes" id="UP000246121"/>
    </source>
</evidence>
<dbReference type="GO" id="GO:0006021">
    <property type="term" value="P:inositol biosynthetic process"/>
    <property type="evidence" value="ECO:0007669"/>
    <property type="project" value="InterPro"/>
</dbReference>
<organism evidence="1 2">
    <name type="scientific">Trypanosoma cruzi</name>
    <dbReference type="NCBI Taxonomy" id="5693"/>
    <lineage>
        <taxon>Eukaryota</taxon>
        <taxon>Discoba</taxon>
        <taxon>Euglenozoa</taxon>
        <taxon>Kinetoplastea</taxon>
        <taxon>Metakinetoplastina</taxon>
        <taxon>Trypanosomatida</taxon>
        <taxon>Trypanosomatidae</taxon>
        <taxon>Trypanosoma</taxon>
        <taxon>Schizotrypanum</taxon>
    </lineage>
</organism>
<gene>
    <name evidence="1" type="ORF">C4B63_355g19</name>
</gene>
<comment type="caution">
    <text evidence="1">The sequence shown here is derived from an EMBL/GenBank/DDBJ whole genome shotgun (WGS) entry which is preliminary data.</text>
</comment>
<dbReference type="VEuPathDB" id="TriTrypDB:TcG_06817"/>
<dbReference type="GO" id="GO:0004512">
    <property type="term" value="F:inositol-3-phosphate synthase activity"/>
    <property type="evidence" value="ECO:0007669"/>
    <property type="project" value="InterPro"/>
</dbReference>
<dbReference type="InterPro" id="IPR002587">
    <property type="entry name" value="Myo-inos-1-P_Synthase"/>
</dbReference>
<dbReference type="VEuPathDB" id="TriTrypDB:C3747_57g137"/>
<dbReference type="VEuPathDB" id="TriTrypDB:TcBrA4_0017750"/>
<dbReference type="GO" id="GO:0008654">
    <property type="term" value="P:phospholipid biosynthetic process"/>
    <property type="evidence" value="ECO:0007669"/>
    <property type="project" value="InterPro"/>
</dbReference>
<dbReference type="VEuPathDB" id="TriTrypDB:BCY84_22807"/>
<name>A0A2V2ULN9_TRYCR</name>
<dbReference type="InterPro" id="IPR036291">
    <property type="entry name" value="NAD(P)-bd_dom_sf"/>
</dbReference>
<dbReference type="VEuPathDB" id="TriTrypDB:TcCLB.510181.9"/>
<sequence>MISPLVGGDCSGMSLVDAMHRAQVLDVALQDALYEYMRDMKPLPAVFDLDFVAENQKERADNILSVQHKWDAVEKLRSDIRTFKKVNELDKVIVLWTANTERFSDHTKGVHDTADNLLAAVSATRRKLRHPHSTQWLPYWRVAVTLTVRPRTHCAQALLTLHVDMVFLLEGNDFKSGQTKIKSALVEFFVRLVSSQSALRATITLETTTGITWLRRSSSAQRRLQRAVWWMTWWRRINCSILLAARDLTTVLSSSTCHTWATASVPWMSTRFLYLWVGHKRWCCTTRVKTLYWQRRLLLILWS</sequence>
<dbReference type="EMBL" id="PRFA01000355">
    <property type="protein sequence ID" value="PWU83223.1"/>
    <property type="molecule type" value="Genomic_DNA"/>
</dbReference>
<dbReference type="AlphaFoldDB" id="A0A2V2ULN9"/>
<dbReference type="VEuPathDB" id="TriTrypDB:TcCL_NonESM07078"/>
<dbReference type="VEuPathDB" id="TriTrypDB:TCSYLVIO_007453"/>
<proteinExistence type="predicted"/>
<dbReference type="Proteomes" id="UP000246121">
    <property type="component" value="Unassembled WGS sequence"/>
</dbReference>
<dbReference type="VEuPathDB" id="TriTrypDB:Tc_MARK_3761"/>
<evidence type="ECO:0000313" key="1">
    <source>
        <dbReference type="EMBL" id="PWU83223.1"/>
    </source>
</evidence>
<accession>A0A2V2ULN9</accession>
<dbReference type="Pfam" id="PF07994">
    <property type="entry name" value="NAD_binding_5"/>
    <property type="match status" value="1"/>
</dbReference>
<dbReference type="PANTHER" id="PTHR11510">
    <property type="entry name" value="MYO-INOSITOL-1 PHOSPHATE SYNTHASE"/>
    <property type="match status" value="1"/>
</dbReference>
<dbReference type="VEuPathDB" id="TriTrypDB:ECC02_008876"/>
<reference evidence="1 2" key="1">
    <citation type="journal article" date="2018" name="Microb. Genom.">
        <title>Expanding an expanded genome: long-read sequencing of Trypanosoma cruzi.</title>
        <authorList>
            <person name="Berna L."/>
            <person name="Rodriguez M."/>
            <person name="Chiribao M.L."/>
            <person name="Parodi-Talice A."/>
            <person name="Pita S."/>
            <person name="Rijo G."/>
            <person name="Alvarez-Valin F."/>
            <person name="Robello C."/>
        </authorList>
    </citation>
    <scope>NUCLEOTIDE SEQUENCE [LARGE SCALE GENOMIC DNA]</scope>
    <source>
        <strain evidence="1 2">Dm28c</strain>
    </source>
</reference>